<sequence>MVHSQKPARRNHFYRLGAIAPHSQYSRAPQEHLQISLAGFNSVASAQSHVATSTPRAPSSLVSSFRLTVVVPRTTTEARSSDPFLLRRRKRRRHPTSIPLKFPKSLDPNASLSTETSRHLFRRIPLTPFAGIISVVTSRSRYHNTGAALDDDGTLVRCGNYSVVPSCHVARGIYFCRVFVIPSTTASIFDPQQATTGTAPTTTIPDRSCRSSSAVFTTLRFLGTRSPTARTPPRRSSRFGHVLRRYLEHYVEHQRLLTHLVSGDLRLFSLIFDFDILIRLLNLLGHRHRTLCISHCEGTRSTKGCSVVSTSPDGFADVPSSS</sequence>
<dbReference type="AlphaFoldDB" id="A0A8H6HGC2"/>
<reference evidence="1 2" key="1">
    <citation type="submission" date="2020-07" db="EMBL/GenBank/DDBJ databases">
        <title>Comparative genomics of pyrophilous fungi reveals a link between fire events and developmental genes.</title>
        <authorList>
            <consortium name="DOE Joint Genome Institute"/>
            <person name="Steindorff A.S."/>
            <person name="Carver A."/>
            <person name="Calhoun S."/>
            <person name="Stillman K."/>
            <person name="Liu H."/>
            <person name="Lipzen A."/>
            <person name="Pangilinan J."/>
            <person name="Labutti K."/>
            <person name="Bruns T.D."/>
            <person name="Grigoriev I.V."/>
        </authorList>
    </citation>
    <scope>NUCLEOTIDE SEQUENCE [LARGE SCALE GENOMIC DNA]</scope>
    <source>
        <strain evidence="1 2">CBS 144469</strain>
    </source>
</reference>
<keyword evidence="2" id="KW-1185">Reference proteome</keyword>
<protein>
    <submittedName>
        <fullName evidence="1">Uncharacterized protein</fullName>
    </submittedName>
</protein>
<dbReference type="Proteomes" id="UP000521943">
    <property type="component" value="Unassembled WGS sequence"/>
</dbReference>
<name>A0A8H6HGC2_9AGAR</name>
<proteinExistence type="predicted"/>
<gene>
    <name evidence="1" type="ORF">DFP72DRAFT_856577</name>
</gene>
<organism evidence="1 2">
    <name type="scientific">Ephemerocybe angulata</name>
    <dbReference type="NCBI Taxonomy" id="980116"/>
    <lineage>
        <taxon>Eukaryota</taxon>
        <taxon>Fungi</taxon>
        <taxon>Dikarya</taxon>
        <taxon>Basidiomycota</taxon>
        <taxon>Agaricomycotina</taxon>
        <taxon>Agaricomycetes</taxon>
        <taxon>Agaricomycetidae</taxon>
        <taxon>Agaricales</taxon>
        <taxon>Agaricineae</taxon>
        <taxon>Psathyrellaceae</taxon>
        <taxon>Ephemerocybe</taxon>
    </lineage>
</organism>
<dbReference type="EMBL" id="JACGCI010000107">
    <property type="protein sequence ID" value="KAF6745313.1"/>
    <property type="molecule type" value="Genomic_DNA"/>
</dbReference>
<comment type="caution">
    <text evidence="1">The sequence shown here is derived from an EMBL/GenBank/DDBJ whole genome shotgun (WGS) entry which is preliminary data.</text>
</comment>
<evidence type="ECO:0000313" key="1">
    <source>
        <dbReference type="EMBL" id="KAF6745313.1"/>
    </source>
</evidence>
<evidence type="ECO:0000313" key="2">
    <source>
        <dbReference type="Proteomes" id="UP000521943"/>
    </source>
</evidence>
<accession>A0A8H6HGC2</accession>